<reference evidence="2" key="1">
    <citation type="submission" date="2022-11" db="EMBL/GenBank/DDBJ databases">
        <title>Centuries of genome instability and evolution in soft-shell clam transmissible cancer (bioRxiv).</title>
        <authorList>
            <person name="Hart S.F.M."/>
            <person name="Yonemitsu M.A."/>
            <person name="Giersch R.M."/>
            <person name="Beal B.F."/>
            <person name="Arriagada G."/>
            <person name="Davis B.W."/>
            <person name="Ostrander E.A."/>
            <person name="Goff S.P."/>
            <person name="Metzger M.J."/>
        </authorList>
    </citation>
    <scope>NUCLEOTIDE SEQUENCE</scope>
    <source>
        <strain evidence="2">MELC-2E11</strain>
        <tissue evidence="2">Siphon/mantle</tissue>
    </source>
</reference>
<dbReference type="Gene3D" id="1.20.5.320">
    <property type="entry name" value="6-Phosphogluconate Dehydrogenase, domain 3"/>
    <property type="match status" value="1"/>
</dbReference>
<accession>A0ABY7E6I5</accession>
<sequence>MTYGKRDDEQRRDKTRHSGRRQVREDGDDVTSGHCELEITCKGDTTSRTPVRLPIRGPRGPAGRPGEKGPPGEPGIPGTPGAPGQRQNTHTYKDTMAEPVIP</sequence>
<dbReference type="EMBL" id="CP111016">
    <property type="protein sequence ID" value="WAR04407.1"/>
    <property type="molecule type" value="Genomic_DNA"/>
</dbReference>
<evidence type="ECO:0000313" key="3">
    <source>
        <dbReference type="Proteomes" id="UP001164746"/>
    </source>
</evidence>
<feature type="compositionally biased region" description="Basic and acidic residues" evidence="1">
    <location>
        <begin position="1"/>
        <end position="12"/>
    </location>
</feature>
<evidence type="ECO:0000313" key="2">
    <source>
        <dbReference type="EMBL" id="WAR04407.1"/>
    </source>
</evidence>
<feature type="compositionally biased region" description="Low complexity" evidence="1">
    <location>
        <begin position="54"/>
        <end position="64"/>
    </location>
</feature>
<dbReference type="Proteomes" id="UP001164746">
    <property type="component" value="Chromosome 5"/>
</dbReference>
<organism evidence="2 3">
    <name type="scientific">Mya arenaria</name>
    <name type="common">Soft-shell clam</name>
    <dbReference type="NCBI Taxonomy" id="6604"/>
    <lineage>
        <taxon>Eukaryota</taxon>
        <taxon>Metazoa</taxon>
        <taxon>Spiralia</taxon>
        <taxon>Lophotrochozoa</taxon>
        <taxon>Mollusca</taxon>
        <taxon>Bivalvia</taxon>
        <taxon>Autobranchia</taxon>
        <taxon>Heteroconchia</taxon>
        <taxon>Euheterodonta</taxon>
        <taxon>Imparidentia</taxon>
        <taxon>Neoheterodontei</taxon>
        <taxon>Myida</taxon>
        <taxon>Myoidea</taxon>
        <taxon>Myidae</taxon>
        <taxon>Mya</taxon>
    </lineage>
</organism>
<name>A0ABY7E6I5_MYAAR</name>
<gene>
    <name evidence="2" type="ORF">MAR_019776</name>
</gene>
<keyword evidence="3" id="KW-1185">Reference proteome</keyword>
<feature type="region of interest" description="Disordered" evidence="1">
    <location>
        <begin position="1"/>
        <end position="102"/>
    </location>
</feature>
<proteinExistence type="predicted"/>
<protein>
    <submittedName>
        <fullName evidence="2">Uncharacterized protein</fullName>
    </submittedName>
</protein>
<evidence type="ECO:0000256" key="1">
    <source>
        <dbReference type="SAM" id="MobiDB-lite"/>
    </source>
</evidence>